<dbReference type="Pfam" id="PF02391">
    <property type="entry name" value="MoaE"/>
    <property type="match status" value="1"/>
</dbReference>
<reference evidence="12 13" key="1">
    <citation type="journal article" date="2013" name="Genome Announc.">
        <title>Draft Genome Sequence of Methylophaga lonarensis MPLT, a Haloalkaliphilic (Non-Methane-Utilizing) Methylotroph.</title>
        <authorList>
            <person name="Shetty S.A."/>
            <person name="Marathe N.P."/>
            <person name="Munot H."/>
            <person name="Antony C.P."/>
            <person name="Dhotre D.P."/>
            <person name="Murrell J.C."/>
            <person name="Shouche Y.S."/>
        </authorList>
    </citation>
    <scope>NUCLEOTIDE SEQUENCE [LARGE SCALE GENOMIC DNA]</scope>
    <source>
        <strain evidence="12 13">MPL</strain>
    </source>
</reference>
<dbReference type="GO" id="GO:0030366">
    <property type="term" value="F:molybdopterin synthase activity"/>
    <property type="evidence" value="ECO:0007669"/>
    <property type="project" value="UniProtKB-EC"/>
</dbReference>
<dbReference type="InterPro" id="IPR003448">
    <property type="entry name" value="Mopterin_biosynth_MoaE"/>
</dbReference>
<evidence type="ECO:0000256" key="1">
    <source>
        <dbReference type="ARBA" id="ARBA00005046"/>
    </source>
</evidence>
<organism evidence="12 13">
    <name type="scientific">Methylophaga lonarensis MPL</name>
    <dbReference type="NCBI Taxonomy" id="1286106"/>
    <lineage>
        <taxon>Bacteria</taxon>
        <taxon>Pseudomonadati</taxon>
        <taxon>Pseudomonadota</taxon>
        <taxon>Gammaproteobacteria</taxon>
        <taxon>Thiotrichales</taxon>
        <taxon>Piscirickettsiaceae</taxon>
        <taxon>Methylophaga</taxon>
    </lineage>
</organism>
<comment type="pathway">
    <text evidence="1">Cofactor biosynthesis; molybdopterin biosynthesis.</text>
</comment>
<evidence type="ECO:0000256" key="8">
    <source>
        <dbReference type="ARBA" id="ARBA00030407"/>
    </source>
</evidence>
<proteinExistence type="inferred from homology"/>
<evidence type="ECO:0000256" key="9">
    <source>
        <dbReference type="ARBA" id="ARBA00030781"/>
    </source>
</evidence>
<accession>M7P2L3</accession>
<dbReference type="eggNOG" id="COG0314">
    <property type="taxonomic scope" value="Bacteria"/>
</dbReference>
<protein>
    <recommendedName>
        <fullName evidence="4">Molybdopterin synthase catalytic subunit</fullName>
        <ecNumber evidence="3">2.8.1.12</ecNumber>
    </recommendedName>
    <alternativeName>
        <fullName evidence="9">MPT synthase subunit 2</fullName>
    </alternativeName>
    <alternativeName>
        <fullName evidence="7">Molybdenum cofactor biosynthesis protein E</fullName>
    </alternativeName>
    <alternativeName>
        <fullName evidence="8">Molybdopterin-converting factor large subunit</fullName>
    </alternativeName>
    <alternativeName>
        <fullName evidence="10">Molybdopterin-converting factor subunit 2</fullName>
    </alternativeName>
</protein>
<dbReference type="CDD" id="cd00756">
    <property type="entry name" value="MoaE"/>
    <property type="match status" value="1"/>
</dbReference>
<dbReference type="Gene3D" id="3.90.1170.40">
    <property type="entry name" value="Molybdopterin biosynthesis MoaE subunit"/>
    <property type="match status" value="1"/>
</dbReference>
<dbReference type="InterPro" id="IPR036563">
    <property type="entry name" value="MoaE_sf"/>
</dbReference>
<evidence type="ECO:0000256" key="10">
    <source>
        <dbReference type="ARBA" id="ARBA00032474"/>
    </source>
</evidence>
<dbReference type="EMBL" id="APHR01000015">
    <property type="protein sequence ID" value="EMR13727.1"/>
    <property type="molecule type" value="Genomic_DNA"/>
</dbReference>
<evidence type="ECO:0000313" key="13">
    <source>
        <dbReference type="Proteomes" id="UP000012019"/>
    </source>
</evidence>
<evidence type="ECO:0000256" key="3">
    <source>
        <dbReference type="ARBA" id="ARBA00011950"/>
    </source>
</evidence>
<dbReference type="UniPathway" id="UPA00344"/>
<dbReference type="SUPFAM" id="SSF54690">
    <property type="entry name" value="Molybdopterin synthase subunit MoaE"/>
    <property type="match status" value="1"/>
</dbReference>
<keyword evidence="5" id="KW-0501">Molybdenum cofactor biosynthesis</keyword>
<dbReference type="Proteomes" id="UP000012019">
    <property type="component" value="Unassembled WGS sequence"/>
</dbReference>
<evidence type="ECO:0000256" key="5">
    <source>
        <dbReference type="ARBA" id="ARBA00023150"/>
    </source>
</evidence>
<dbReference type="PATRIC" id="fig|1286106.3.peg.676"/>
<evidence type="ECO:0000313" key="12">
    <source>
        <dbReference type="EMBL" id="EMR13727.1"/>
    </source>
</evidence>
<dbReference type="OrthoDB" id="9803224at2"/>
<comment type="caution">
    <text evidence="12">The sequence shown here is derived from an EMBL/GenBank/DDBJ whole genome shotgun (WGS) entry which is preliminary data.</text>
</comment>
<comment type="similarity">
    <text evidence="2">Belongs to the MoaE family.</text>
</comment>
<evidence type="ECO:0000256" key="7">
    <source>
        <dbReference type="ARBA" id="ARBA00029745"/>
    </source>
</evidence>
<dbReference type="STRING" id="1286106.MPL1_03388"/>
<dbReference type="AlphaFoldDB" id="M7P2L3"/>
<evidence type="ECO:0000256" key="6">
    <source>
        <dbReference type="ARBA" id="ARBA00026066"/>
    </source>
</evidence>
<sequence length="144" mass="16451">MSSQIIDCHFEPYQLLNEHQQTLQAGSFGACACFVGSMRDFNDNASVSGMQLEHYPQMTAHYLDKLEQQARQQWPLLDCLIVHRVGAIAPNDPIVLIGCWSAHRRAALEACAWLIEELKQRAPFWKKETRPDGERWVESNTDGH</sequence>
<keyword evidence="13" id="KW-1185">Reference proteome</keyword>
<dbReference type="GO" id="GO:0006777">
    <property type="term" value="P:Mo-molybdopterin cofactor biosynthetic process"/>
    <property type="evidence" value="ECO:0007669"/>
    <property type="project" value="UniProtKB-KW"/>
</dbReference>
<gene>
    <name evidence="12" type="ORF">MPL1_03388</name>
</gene>
<comment type="subunit">
    <text evidence="6">Heterotetramer of 2 MoaD subunits and 2 MoaE subunits. Also stable as homodimer. The enzyme changes between these two forms during catalysis.</text>
</comment>
<evidence type="ECO:0000256" key="4">
    <source>
        <dbReference type="ARBA" id="ARBA00013858"/>
    </source>
</evidence>
<dbReference type="EC" id="2.8.1.12" evidence="3"/>
<dbReference type="RefSeq" id="WP_009725708.1">
    <property type="nucleotide sequence ID" value="NZ_APHR01000015.1"/>
</dbReference>
<name>M7P2L3_9GAMM</name>
<evidence type="ECO:0000256" key="11">
    <source>
        <dbReference type="ARBA" id="ARBA00049878"/>
    </source>
</evidence>
<evidence type="ECO:0000256" key="2">
    <source>
        <dbReference type="ARBA" id="ARBA00005426"/>
    </source>
</evidence>
<comment type="catalytic activity">
    <reaction evidence="11">
        <text>2 [molybdopterin-synthase sulfur-carrier protein]-C-terminal-Gly-aminoethanethioate + cyclic pyranopterin phosphate + H2O = molybdopterin + 2 [molybdopterin-synthase sulfur-carrier protein]-C-terminal Gly-Gly + 2 H(+)</text>
        <dbReference type="Rhea" id="RHEA:26333"/>
        <dbReference type="Rhea" id="RHEA-COMP:12202"/>
        <dbReference type="Rhea" id="RHEA-COMP:19907"/>
        <dbReference type="ChEBI" id="CHEBI:15377"/>
        <dbReference type="ChEBI" id="CHEBI:15378"/>
        <dbReference type="ChEBI" id="CHEBI:58698"/>
        <dbReference type="ChEBI" id="CHEBI:59648"/>
        <dbReference type="ChEBI" id="CHEBI:90778"/>
        <dbReference type="ChEBI" id="CHEBI:232372"/>
        <dbReference type="EC" id="2.8.1.12"/>
    </reaction>
</comment>
<dbReference type="PANTHER" id="PTHR23404">
    <property type="entry name" value="MOLYBDOPTERIN SYNTHASE RELATED"/>
    <property type="match status" value="1"/>
</dbReference>